<dbReference type="AlphaFoldDB" id="A0A816THG0"/>
<dbReference type="SUPFAM" id="SSF56801">
    <property type="entry name" value="Acetyl-CoA synthetase-like"/>
    <property type="match status" value="1"/>
</dbReference>
<evidence type="ECO:0000313" key="1">
    <source>
        <dbReference type="EMBL" id="CAF2099574.1"/>
    </source>
</evidence>
<reference evidence="1" key="1">
    <citation type="submission" date="2021-01" db="EMBL/GenBank/DDBJ databases">
        <authorList>
            <consortium name="Genoscope - CEA"/>
            <person name="William W."/>
        </authorList>
    </citation>
    <scope>NUCLEOTIDE SEQUENCE</scope>
</reference>
<dbReference type="Proteomes" id="UP001295469">
    <property type="component" value="Chromosome A05"/>
</dbReference>
<dbReference type="EMBL" id="HG994359">
    <property type="protein sequence ID" value="CAF2099574.1"/>
    <property type="molecule type" value="Genomic_DNA"/>
</dbReference>
<gene>
    <name evidence="1" type="ORF">DARMORV10_A05P27430.1</name>
</gene>
<name>A0A816THG0_BRANA</name>
<organism evidence="1">
    <name type="scientific">Brassica napus</name>
    <name type="common">Rape</name>
    <dbReference type="NCBI Taxonomy" id="3708"/>
    <lineage>
        <taxon>Eukaryota</taxon>
        <taxon>Viridiplantae</taxon>
        <taxon>Streptophyta</taxon>
        <taxon>Embryophyta</taxon>
        <taxon>Tracheophyta</taxon>
        <taxon>Spermatophyta</taxon>
        <taxon>Magnoliopsida</taxon>
        <taxon>eudicotyledons</taxon>
        <taxon>Gunneridae</taxon>
        <taxon>Pentapetalae</taxon>
        <taxon>rosids</taxon>
        <taxon>malvids</taxon>
        <taxon>Brassicales</taxon>
        <taxon>Brassicaceae</taxon>
        <taxon>Brassiceae</taxon>
        <taxon>Brassica</taxon>
    </lineage>
</organism>
<accession>A0A816THG0</accession>
<sequence length="52" mass="5739">MELIRKYKVTVVPVAHPVVLAFAKSPETERYDLSSVRIIISNAVIGQVSLIS</sequence>
<protein>
    <submittedName>
        <fullName evidence="1">(rape) hypothetical protein</fullName>
    </submittedName>
</protein>
<dbReference type="Gene3D" id="3.40.50.980">
    <property type="match status" value="1"/>
</dbReference>
<proteinExistence type="predicted"/>